<dbReference type="RefSeq" id="WP_346042536.1">
    <property type="nucleotide sequence ID" value="NZ_BAAACP010000003.1"/>
</dbReference>
<feature type="coiled-coil region" evidence="4">
    <location>
        <begin position="866"/>
        <end position="1015"/>
    </location>
</feature>
<proteinExistence type="inferred from homology"/>
<evidence type="ECO:0000256" key="2">
    <source>
        <dbReference type="ARBA" id="ARBA00011322"/>
    </source>
</evidence>
<evidence type="ECO:0000256" key="1">
    <source>
        <dbReference type="ARBA" id="ARBA00006930"/>
    </source>
</evidence>
<feature type="coiled-coil region" evidence="4">
    <location>
        <begin position="215"/>
        <end position="382"/>
    </location>
</feature>
<comment type="subunit">
    <text evidence="2">Heterodimer of SbcC and SbcD.</text>
</comment>
<dbReference type="EMBL" id="BAAACP010000003">
    <property type="protein sequence ID" value="GAA0862248.1"/>
    <property type="molecule type" value="Genomic_DNA"/>
</dbReference>
<feature type="domain" description="Rad50/SbcC-type AAA" evidence="5">
    <location>
        <begin position="5"/>
        <end position="247"/>
    </location>
</feature>
<feature type="coiled-coil region" evidence="4">
    <location>
        <begin position="507"/>
        <end position="569"/>
    </location>
</feature>
<dbReference type="PANTHER" id="PTHR32114:SF2">
    <property type="entry name" value="ABC TRANSPORTER ABCH.3"/>
    <property type="match status" value="1"/>
</dbReference>
<dbReference type="Pfam" id="PF13558">
    <property type="entry name" value="SbcC_Walker_B"/>
    <property type="match status" value="1"/>
</dbReference>
<comment type="similarity">
    <text evidence="1">Belongs to the SMC family. SbcC subfamily.</text>
</comment>
<name>A0ABP3X9E2_9FIRM</name>
<dbReference type="PANTHER" id="PTHR32114">
    <property type="entry name" value="ABC TRANSPORTER ABCH.3"/>
    <property type="match status" value="1"/>
</dbReference>
<evidence type="ECO:0000313" key="7">
    <source>
        <dbReference type="Proteomes" id="UP001400965"/>
    </source>
</evidence>
<dbReference type="Pfam" id="PF13476">
    <property type="entry name" value="AAA_23"/>
    <property type="match status" value="1"/>
</dbReference>
<evidence type="ECO:0000313" key="6">
    <source>
        <dbReference type="EMBL" id="GAA0862248.1"/>
    </source>
</evidence>
<keyword evidence="4" id="KW-0175">Coiled coil</keyword>
<dbReference type="InterPro" id="IPR027417">
    <property type="entry name" value="P-loop_NTPase"/>
</dbReference>
<protein>
    <recommendedName>
        <fullName evidence="3">Nuclease SbcCD subunit C</fullName>
    </recommendedName>
</protein>
<sequence length="1176" mass="136817">MKPIKLKLSGLNSYVDNQVIDFEKLTERGLFGIFGPTGSGKSTILDAITMAMYGNIPRNTKEYINSASEKANISYEFEIGSKDSKKRYIVDRTIKRTKTGGILTSHCRLVEIHNEEESTVLADKATEVNKKISEVVGLTADDFTRSVVLPQGKFNDFLKLTGAERRNMLERIFGLEKYGRMLIDKVRQRKSEENKNLLILNTKLGGYEGISEEEYKNVLNELKELNLSESKYKEELKDIELKFEKCKDIYEKQLELEKYEFEKKEIDLKSKDIEDKENKLENAYKAEKIKPYIENINSLEKSIDKDKCSIKDIENTLNIEKQELILIQNQYEEIKTKKDIELPRLSEKKVKLERAIELESQVEELDKELLILRTNYKKLIIEKESLDKSKIELNSNKLSIEKCINDLEIKSKDLRISADLKQKVFLAYDTEKEYEVLNAQIKKSAEKREVLKKELSEKEFDFRKSKKHKDDINKDLEEAIKKQETIINKCPGENDNLIKSNEILAVLKNKIEILKEHENRKKIVKDELNTIEEQKFKVEREISSIEDKLERKSKEIEDLEKELNNLRYINLANELRKELKENTPCPVCGSTHHIKLDLTNTSNQVEYTSSKLENYKLEQKSLKADLDKYNIKNSSIKSAYQIKEKELKELTLKIGSDNVDELSRKYDEEKRKLENLKINIDLWKKDKEDVDKKVVQLKESKYEIEKEYIKLDEYIHSTKKALENINKDIDDIESKYNTIKDKYLSLKSTLKINDLKSKVNEINNNEKTLEELNKKLDQKQKEKNENIEKLELIQKQIHEKDLESSRLKDLGQEKKKIRDEKYNELISTTKGKSPKLILEDIEITINNIINQERSLSLKKDDKLKSIEEHLAQKNNIEGSLKNSKEQYENQQMILTNLLKEYKFESIYAVKRCILDEEFINKLKDEISDYKEKSSRIELKIKDLKNKIGKEYVTKESYDELKKSISDIKIKIENINSDKGAKQLHANNLKEALEKIEDINKEFKKVQHKVDLLDELDKVIQGNKLVEYVSTSQLKYIAIEASKRLKDITKGRYALEIDSTLNFVMRDDFNGGIRRSVDTLSGGETFLTSLSLALALSSQIQLKGSAPLEFFFLDEGFGSLDSELLEIVMSSLERLHSDRLSVGIISHVEELKNRVPVKLIVTPSEAGNGSKVKIEYS</sequence>
<dbReference type="InterPro" id="IPR038729">
    <property type="entry name" value="Rad50/SbcC_AAA"/>
</dbReference>
<keyword evidence="7" id="KW-1185">Reference proteome</keyword>
<evidence type="ECO:0000256" key="4">
    <source>
        <dbReference type="SAM" id="Coils"/>
    </source>
</evidence>
<evidence type="ECO:0000259" key="5">
    <source>
        <dbReference type="Pfam" id="PF13476"/>
    </source>
</evidence>
<evidence type="ECO:0000256" key="3">
    <source>
        <dbReference type="ARBA" id="ARBA00013368"/>
    </source>
</evidence>
<reference evidence="7" key="1">
    <citation type="journal article" date="2019" name="Int. J. Syst. Evol. Microbiol.">
        <title>The Global Catalogue of Microorganisms (GCM) 10K type strain sequencing project: providing services to taxonomists for standard genome sequencing and annotation.</title>
        <authorList>
            <consortium name="The Broad Institute Genomics Platform"/>
            <consortium name="The Broad Institute Genome Sequencing Center for Infectious Disease"/>
            <person name="Wu L."/>
            <person name="Ma J."/>
        </authorList>
    </citation>
    <scope>NUCLEOTIDE SEQUENCE [LARGE SCALE GENOMIC DNA]</scope>
    <source>
        <strain evidence="7">JCM 6486</strain>
    </source>
</reference>
<dbReference type="SUPFAM" id="SSF52540">
    <property type="entry name" value="P-loop containing nucleoside triphosphate hydrolases"/>
    <property type="match status" value="1"/>
</dbReference>
<dbReference type="Proteomes" id="UP001400965">
    <property type="component" value="Unassembled WGS sequence"/>
</dbReference>
<accession>A0ABP3X9E2</accession>
<organism evidence="6 7">
    <name type="scientific">Paraclostridium tenue</name>
    <dbReference type="NCBI Taxonomy" id="1737"/>
    <lineage>
        <taxon>Bacteria</taxon>
        <taxon>Bacillati</taxon>
        <taxon>Bacillota</taxon>
        <taxon>Clostridia</taxon>
        <taxon>Peptostreptococcales</taxon>
        <taxon>Peptostreptococcaceae</taxon>
        <taxon>Paraclostridium</taxon>
    </lineage>
</organism>
<dbReference type="Gene3D" id="3.40.50.300">
    <property type="entry name" value="P-loop containing nucleotide triphosphate hydrolases"/>
    <property type="match status" value="2"/>
</dbReference>
<comment type="caution">
    <text evidence="6">The sequence shown here is derived from an EMBL/GenBank/DDBJ whole genome shotgun (WGS) entry which is preliminary data.</text>
</comment>
<feature type="coiled-coil region" evidence="4">
    <location>
        <begin position="612"/>
        <end position="796"/>
    </location>
</feature>
<gene>
    <name evidence="6" type="ORF">GCM10008917_06820</name>
</gene>